<protein>
    <submittedName>
        <fullName evidence="2">Uncharacterized protein</fullName>
    </submittedName>
</protein>
<organism evidence="2 3">
    <name type="scientific">Riccia fluitans</name>
    <dbReference type="NCBI Taxonomy" id="41844"/>
    <lineage>
        <taxon>Eukaryota</taxon>
        <taxon>Viridiplantae</taxon>
        <taxon>Streptophyta</taxon>
        <taxon>Embryophyta</taxon>
        <taxon>Marchantiophyta</taxon>
        <taxon>Marchantiopsida</taxon>
        <taxon>Marchantiidae</taxon>
        <taxon>Marchantiales</taxon>
        <taxon>Ricciaceae</taxon>
        <taxon>Riccia</taxon>
    </lineage>
</organism>
<sequence length="86" mass="8999">MLLSCNVSEVSAQRDSNLQQDKERQNERGSGAGATGAVLSGEQTGEAETNSPDADRWSPGNENSARKARIRPMGAGRGGPTLSLVN</sequence>
<gene>
    <name evidence="2" type="ORF">R1flu_022843</name>
</gene>
<comment type="caution">
    <text evidence="2">The sequence shown here is derived from an EMBL/GenBank/DDBJ whole genome shotgun (WGS) entry which is preliminary data.</text>
</comment>
<reference evidence="2 3" key="1">
    <citation type="submission" date="2024-09" db="EMBL/GenBank/DDBJ databases">
        <title>Chromosome-scale assembly of Riccia fluitans.</title>
        <authorList>
            <person name="Paukszto L."/>
            <person name="Sawicki J."/>
            <person name="Karawczyk K."/>
            <person name="Piernik-Szablinska J."/>
            <person name="Szczecinska M."/>
            <person name="Mazdziarz M."/>
        </authorList>
    </citation>
    <scope>NUCLEOTIDE SEQUENCE [LARGE SCALE GENOMIC DNA]</scope>
    <source>
        <strain evidence="2">Rf_01</strain>
        <tissue evidence="2">Aerial parts of the thallus</tissue>
    </source>
</reference>
<name>A0ABD1XQE6_9MARC</name>
<keyword evidence="3" id="KW-1185">Reference proteome</keyword>
<evidence type="ECO:0000313" key="2">
    <source>
        <dbReference type="EMBL" id="KAL2611151.1"/>
    </source>
</evidence>
<evidence type="ECO:0000313" key="3">
    <source>
        <dbReference type="Proteomes" id="UP001605036"/>
    </source>
</evidence>
<dbReference type="AlphaFoldDB" id="A0ABD1XQE6"/>
<feature type="compositionally biased region" description="Polar residues" evidence="1">
    <location>
        <begin position="41"/>
        <end position="52"/>
    </location>
</feature>
<dbReference type="Proteomes" id="UP001605036">
    <property type="component" value="Unassembled WGS sequence"/>
</dbReference>
<feature type="compositionally biased region" description="Polar residues" evidence="1">
    <location>
        <begin position="1"/>
        <end position="19"/>
    </location>
</feature>
<proteinExistence type="predicted"/>
<dbReference type="EMBL" id="JBHFFA010000007">
    <property type="protein sequence ID" value="KAL2611151.1"/>
    <property type="molecule type" value="Genomic_DNA"/>
</dbReference>
<feature type="region of interest" description="Disordered" evidence="1">
    <location>
        <begin position="1"/>
        <end position="86"/>
    </location>
</feature>
<evidence type="ECO:0000256" key="1">
    <source>
        <dbReference type="SAM" id="MobiDB-lite"/>
    </source>
</evidence>
<accession>A0ABD1XQE6</accession>